<accession>A0A4Q2SSF5</accession>
<dbReference type="EMBL" id="SDWV01000016">
    <property type="protein sequence ID" value="RYC07270.1"/>
    <property type="molecule type" value="Genomic_DNA"/>
</dbReference>
<dbReference type="OrthoDB" id="3732589at2"/>
<comment type="caution">
    <text evidence="1">The sequence shown here is derived from an EMBL/GenBank/DDBJ whole genome shotgun (WGS) entry which is preliminary data.</text>
</comment>
<dbReference type="RefSeq" id="WP_129427773.1">
    <property type="nucleotide sequence ID" value="NZ_SDWV01000016.1"/>
</dbReference>
<sequence length="112" mass="12305">MTEPSRLSVQGALDGSLDISDIRMTSEALVRQSSVAQEHGNPQLAANFLLASELTTMSDEEVLDLYEVLRPHRATREELDSFATDLQTRGAERCATLVREAAGVYAKRGLVR</sequence>
<dbReference type="InterPro" id="IPR003207">
    <property type="entry name" value="Ppandiol/glycerol_DeHydtase_su"/>
</dbReference>
<organism evidence="1 2">
    <name type="scientific">Nocardioides zhouii</name>
    <dbReference type="NCBI Taxonomy" id="1168729"/>
    <lineage>
        <taxon>Bacteria</taxon>
        <taxon>Bacillati</taxon>
        <taxon>Actinomycetota</taxon>
        <taxon>Actinomycetes</taxon>
        <taxon>Propionibacteriales</taxon>
        <taxon>Nocardioidaceae</taxon>
        <taxon>Nocardioides</taxon>
    </lineage>
</organism>
<dbReference type="Proteomes" id="UP000291101">
    <property type="component" value="Unassembled WGS sequence"/>
</dbReference>
<evidence type="ECO:0000313" key="1">
    <source>
        <dbReference type="EMBL" id="RYC07270.1"/>
    </source>
</evidence>
<evidence type="ECO:0000313" key="2">
    <source>
        <dbReference type="Proteomes" id="UP000291101"/>
    </source>
</evidence>
<dbReference type="Gene3D" id="1.10.1510.20">
    <property type="entry name" value="Propanediol/glycerol dehydratase, small subunit"/>
    <property type="match status" value="1"/>
</dbReference>
<dbReference type="SUPFAM" id="SSF47148">
    <property type="entry name" value="Diol dehydratase, gamma subunit"/>
    <property type="match status" value="1"/>
</dbReference>
<keyword evidence="2" id="KW-1185">Reference proteome</keyword>
<dbReference type="AlphaFoldDB" id="A0A4Q2SSF5"/>
<protein>
    <submittedName>
        <fullName evidence="1">Propanediol utilization protein</fullName>
    </submittedName>
</protein>
<gene>
    <name evidence="1" type="ORF">EUA94_15430</name>
</gene>
<dbReference type="InterPro" id="IPR036091">
    <property type="entry name" value="Prodiol/glycerol_DeHase__sf_su"/>
</dbReference>
<proteinExistence type="predicted"/>
<reference evidence="1 2" key="1">
    <citation type="submission" date="2019-01" db="EMBL/GenBank/DDBJ databases">
        <title>Novel species of Nocardioides.</title>
        <authorList>
            <person name="Liu Q."/>
            <person name="X Y.-H."/>
        </authorList>
    </citation>
    <scope>NUCLEOTIDE SEQUENCE [LARGE SCALE GENOMIC DNA]</scope>
    <source>
        <strain evidence="1 2">HLT2-9</strain>
    </source>
</reference>
<name>A0A4Q2SSF5_9ACTN</name>
<dbReference type="Pfam" id="PF02287">
    <property type="entry name" value="Dehydratase_SU"/>
    <property type="match status" value="1"/>
</dbReference>